<sequence>MASLNDLTFSPKYLKEVEPLLPILNLFVISSITCDLNLSIPHHRKSSICTTTIPSRTSCTCQKNRELSTDHFVTPKARSSKLTLSYHSLAASHSPSTVLFSCQSEPSSNSLGGLRNTNLDIVFPCKYAACTSTVWHFHPQDDANLLKV</sequence>
<name>A0AAV2R4L5_MEGNR</name>
<proteinExistence type="predicted"/>
<reference evidence="1 2" key="1">
    <citation type="submission" date="2024-05" db="EMBL/GenBank/DDBJ databases">
        <authorList>
            <person name="Wallberg A."/>
        </authorList>
    </citation>
    <scope>NUCLEOTIDE SEQUENCE [LARGE SCALE GENOMIC DNA]</scope>
</reference>
<dbReference type="Proteomes" id="UP001497623">
    <property type="component" value="Unassembled WGS sequence"/>
</dbReference>
<accession>A0AAV2R4L5</accession>
<keyword evidence="2" id="KW-1185">Reference proteome</keyword>
<organism evidence="1 2">
    <name type="scientific">Meganyctiphanes norvegica</name>
    <name type="common">Northern krill</name>
    <name type="synonym">Thysanopoda norvegica</name>
    <dbReference type="NCBI Taxonomy" id="48144"/>
    <lineage>
        <taxon>Eukaryota</taxon>
        <taxon>Metazoa</taxon>
        <taxon>Ecdysozoa</taxon>
        <taxon>Arthropoda</taxon>
        <taxon>Crustacea</taxon>
        <taxon>Multicrustacea</taxon>
        <taxon>Malacostraca</taxon>
        <taxon>Eumalacostraca</taxon>
        <taxon>Eucarida</taxon>
        <taxon>Euphausiacea</taxon>
        <taxon>Euphausiidae</taxon>
        <taxon>Meganyctiphanes</taxon>
    </lineage>
</organism>
<dbReference type="EMBL" id="CAXKWB010014668">
    <property type="protein sequence ID" value="CAL4111372.1"/>
    <property type="molecule type" value="Genomic_DNA"/>
</dbReference>
<protein>
    <submittedName>
        <fullName evidence="1">Uncharacterized protein</fullName>
    </submittedName>
</protein>
<dbReference type="AlphaFoldDB" id="A0AAV2R4L5"/>
<gene>
    <name evidence="1" type="ORF">MNOR_LOCUS19623</name>
</gene>
<evidence type="ECO:0000313" key="2">
    <source>
        <dbReference type="Proteomes" id="UP001497623"/>
    </source>
</evidence>
<comment type="caution">
    <text evidence="1">The sequence shown here is derived from an EMBL/GenBank/DDBJ whole genome shotgun (WGS) entry which is preliminary data.</text>
</comment>
<evidence type="ECO:0000313" key="1">
    <source>
        <dbReference type="EMBL" id="CAL4111372.1"/>
    </source>
</evidence>